<evidence type="ECO:0000313" key="2">
    <source>
        <dbReference type="EMBL" id="CUR51246.1"/>
    </source>
</evidence>
<dbReference type="SUPFAM" id="SSF46785">
    <property type="entry name" value="Winged helix' DNA-binding domain"/>
    <property type="match status" value="1"/>
</dbReference>
<evidence type="ECO:0000313" key="3">
    <source>
        <dbReference type="Proteomes" id="UP000196239"/>
    </source>
</evidence>
<sequence length="135" mass="16020">MLLKGKSTRDVSFNFPQRFKVKSLIHNLYGRTIILSHEYRDRVYIRKDIILKLTEHGELNQTSLLSYCGLNLMKHKDILESLERKGFISRAEQAWGNKKIIKYAVTQKGREFCKLILEPYEDIFPRSEKRDQEQS</sequence>
<dbReference type="KEGG" id="ndv:NDEV_0481"/>
<dbReference type="InterPro" id="IPR038723">
    <property type="entry name" value="ArnR1-like_HTH"/>
</dbReference>
<dbReference type="InterPro" id="IPR036390">
    <property type="entry name" value="WH_DNA-bd_sf"/>
</dbReference>
<dbReference type="Pfam" id="PF14947">
    <property type="entry name" value="HTH_45"/>
    <property type="match status" value="1"/>
</dbReference>
<protein>
    <recommendedName>
        <fullName evidence="1">ArnR1-like winged helix-turn-helix domain-containing protein</fullName>
    </recommendedName>
</protein>
<evidence type="ECO:0000259" key="1">
    <source>
        <dbReference type="Pfam" id="PF14947"/>
    </source>
</evidence>
<dbReference type="Gene3D" id="1.10.10.10">
    <property type="entry name" value="Winged helix-like DNA-binding domain superfamily/Winged helix DNA-binding domain"/>
    <property type="match status" value="1"/>
</dbReference>
<dbReference type="Proteomes" id="UP000196239">
    <property type="component" value="Chromosome 1"/>
</dbReference>
<dbReference type="EMBL" id="LN890280">
    <property type="protein sequence ID" value="CUR51246.1"/>
    <property type="molecule type" value="Genomic_DNA"/>
</dbReference>
<reference evidence="3" key="1">
    <citation type="submission" date="2015-10" db="EMBL/GenBank/DDBJ databases">
        <authorList>
            <person name="Lehtovirta-Morley L.E."/>
            <person name="Vieille C."/>
        </authorList>
    </citation>
    <scope>NUCLEOTIDE SEQUENCE [LARGE SCALE GENOMIC DNA]</scope>
</reference>
<accession>A0A128A1L1</accession>
<keyword evidence="3" id="KW-1185">Reference proteome</keyword>
<proteinExistence type="predicted"/>
<dbReference type="AlphaFoldDB" id="A0A128A1L1"/>
<dbReference type="InterPro" id="IPR036388">
    <property type="entry name" value="WH-like_DNA-bd_sf"/>
</dbReference>
<name>A0A128A1L1_9ARCH</name>
<gene>
    <name evidence="2" type="ORF">NDEV_0481</name>
</gene>
<feature type="domain" description="ArnR1-like winged helix-turn-helix" evidence="1">
    <location>
        <begin position="40"/>
        <end position="116"/>
    </location>
</feature>
<organism evidence="2 3">
    <name type="scientific">Nitrosotalea devaniterrae</name>
    <dbReference type="NCBI Taxonomy" id="1078905"/>
    <lineage>
        <taxon>Archaea</taxon>
        <taxon>Nitrososphaerota</taxon>
        <taxon>Nitrososphaeria</taxon>
        <taxon>Nitrosotaleales</taxon>
        <taxon>Nitrosotaleaceae</taxon>
        <taxon>Nitrosotalea</taxon>
    </lineage>
</organism>